<dbReference type="GO" id="GO:0004620">
    <property type="term" value="F:phospholipase activity"/>
    <property type="evidence" value="ECO:0007669"/>
    <property type="project" value="TreeGrafter"/>
</dbReference>
<feature type="compositionally biased region" description="Low complexity" evidence="2">
    <location>
        <begin position="562"/>
        <end position="573"/>
    </location>
</feature>
<feature type="compositionally biased region" description="Low complexity" evidence="2">
    <location>
        <begin position="343"/>
        <end position="354"/>
    </location>
</feature>
<feature type="compositionally biased region" description="Polar residues" evidence="2">
    <location>
        <begin position="318"/>
        <end position="342"/>
    </location>
</feature>
<dbReference type="SMART" id="SM01127">
    <property type="entry name" value="DDHD"/>
    <property type="match status" value="1"/>
</dbReference>
<feature type="domain" description="DDHD" evidence="3">
    <location>
        <begin position="1113"/>
        <end position="1231"/>
    </location>
</feature>
<feature type="region of interest" description="Disordered" evidence="2">
    <location>
        <begin position="318"/>
        <end position="437"/>
    </location>
</feature>
<dbReference type="InterPro" id="IPR004177">
    <property type="entry name" value="DDHD_dom"/>
</dbReference>
<feature type="compositionally biased region" description="Polar residues" evidence="2">
    <location>
        <begin position="386"/>
        <end position="400"/>
    </location>
</feature>
<protein>
    <submittedName>
        <fullName evidence="4">CLUMA_CG016266, isoform A</fullName>
    </submittedName>
</protein>
<accession>A0A1J1ITY1</accession>
<proteinExistence type="inferred from homology"/>
<feature type="region of interest" description="Disordered" evidence="2">
    <location>
        <begin position="188"/>
        <end position="240"/>
    </location>
</feature>
<feature type="region of interest" description="Disordered" evidence="2">
    <location>
        <begin position="261"/>
        <end position="280"/>
    </location>
</feature>
<name>A0A1J1ITY1_9DIPT</name>
<feature type="compositionally biased region" description="Pro residues" evidence="2">
    <location>
        <begin position="226"/>
        <end position="240"/>
    </location>
</feature>
<dbReference type="Pfam" id="PF02862">
    <property type="entry name" value="DDHD"/>
    <property type="match status" value="1"/>
</dbReference>
<dbReference type="OrthoDB" id="69269at2759"/>
<keyword evidence="5" id="KW-1185">Reference proteome</keyword>
<evidence type="ECO:0000256" key="1">
    <source>
        <dbReference type="ARBA" id="ARBA00038464"/>
    </source>
</evidence>
<feature type="compositionally biased region" description="Pro residues" evidence="2">
    <location>
        <begin position="407"/>
        <end position="419"/>
    </location>
</feature>
<dbReference type="PROSITE" id="PS51043">
    <property type="entry name" value="DDHD"/>
    <property type="match status" value="1"/>
</dbReference>
<feature type="compositionally biased region" description="Low complexity" evidence="2">
    <location>
        <begin position="261"/>
        <end position="275"/>
    </location>
</feature>
<feature type="compositionally biased region" description="Polar residues" evidence="2">
    <location>
        <begin position="90"/>
        <end position="99"/>
    </location>
</feature>
<dbReference type="STRING" id="568069.A0A1J1ITY1"/>
<dbReference type="GO" id="GO:0046872">
    <property type="term" value="F:metal ion binding"/>
    <property type="evidence" value="ECO:0007669"/>
    <property type="project" value="InterPro"/>
</dbReference>
<feature type="region of interest" description="Disordered" evidence="2">
    <location>
        <begin position="80"/>
        <end position="99"/>
    </location>
</feature>
<feature type="region of interest" description="Disordered" evidence="2">
    <location>
        <begin position="445"/>
        <end position="464"/>
    </location>
</feature>
<dbReference type="GO" id="GO:0005737">
    <property type="term" value="C:cytoplasm"/>
    <property type="evidence" value="ECO:0007669"/>
    <property type="project" value="TreeGrafter"/>
</dbReference>
<evidence type="ECO:0000313" key="4">
    <source>
        <dbReference type="EMBL" id="CRL03044.1"/>
    </source>
</evidence>
<dbReference type="PANTHER" id="PTHR23509">
    <property type="entry name" value="PA-PL1 PHOSPHOLIPASE FAMILY"/>
    <property type="match status" value="1"/>
</dbReference>
<dbReference type="AlphaFoldDB" id="A0A1J1ITY1"/>
<evidence type="ECO:0000259" key="3">
    <source>
        <dbReference type="PROSITE" id="PS51043"/>
    </source>
</evidence>
<evidence type="ECO:0000313" key="5">
    <source>
        <dbReference type="Proteomes" id="UP000183832"/>
    </source>
</evidence>
<dbReference type="Pfam" id="PF23464">
    <property type="entry name" value="WWE_3"/>
    <property type="match status" value="1"/>
</dbReference>
<dbReference type="InterPro" id="IPR057825">
    <property type="entry name" value="WWE_SEC23-DDH2"/>
</dbReference>
<organism evidence="4 5">
    <name type="scientific">Clunio marinus</name>
    <dbReference type="NCBI Taxonomy" id="568069"/>
    <lineage>
        <taxon>Eukaryota</taxon>
        <taxon>Metazoa</taxon>
        <taxon>Ecdysozoa</taxon>
        <taxon>Arthropoda</taxon>
        <taxon>Hexapoda</taxon>
        <taxon>Insecta</taxon>
        <taxon>Pterygota</taxon>
        <taxon>Neoptera</taxon>
        <taxon>Endopterygota</taxon>
        <taxon>Diptera</taxon>
        <taxon>Nematocera</taxon>
        <taxon>Chironomoidea</taxon>
        <taxon>Chironomidae</taxon>
        <taxon>Clunio</taxon>
    </lineage>
</organism>
<dbReference type="InterPro" id="IPR058055">
    <property type="entry name" value="PA-PLA1"/>
</dbReference>
<reference evidence="4 5" key="1">
    <citation type="submission" date="2015-04" db="EMBL/GenBank/DDBJ databases">
        <authorList>
            <person name="Syromyatnikov M.Y."/>
            <person name="Popov V.N."/>
        </authorList>
    </citation>
    <scope>NUCLEOTIDE SEQUENCE [LARGE SCALE GENOMIC DNA]</scope>
</reference>
<feature type="compositionally biased region" description="Polar residues" evidence="2">
    <location>
        <begin position="574"/>
        <end position="592"/>
    </location>
</feature>
<dbReference type="PANTHER" id="PTHR23509:SF10">
    <property type="entry name" value="LD21067P"/>
    <property type="match status" value="1"/>
</dbReference>
<feature type="region of interest" description="Disordered" evidence="2">
    <location>
        <begin position="558"/>
        <end position="595"/>
    </location>
</feature>
<feature type="compositionally biased region" description="Low complexity" evidence="2">
    <location>
        <begin position="208"/>
        <end position="225"/>
    </location>
</feature>
<gene>
    <name evidence="4" type="ORF">CLUMA_CG016266</name>
</gene>
<comment type="similarity">
    <text evidence="1">Belongs to the PA-PLA1 family.</text>
</comment>
<feature type="compositionally biased region" description="Low complexity" evidence="2">
    <location>
        <begin position="362"/>
        <end position="385"/>
    </location>
</feature>
<sequence>MTIGVYKVFITQLKSFGERVNINLTLHEKPVFTIGTSVISDTDNFSDISLDRDGTSESTTTTAEPAAFYSPLAELDSMGNIQGPPPTLDLTDNQQPQQDANLNPISAALAQLPNAASTVFSTFSNIIKGSSSQDQLQASVEPQPPQQSPVTPYGYISTNPDPMAPPPSFFSPTDDSLFKKQTVESTTNNTFRLGGNKKKTYAHIPGLSNNSIQQSSPQQNQFNPNPMMPPLPPQPVPPAEPANYFDNTQVHQEINNIYSYQQQQQPAAPPMQQQQKEVEKSSKFSLTSFLPSQLLEKIPSTKNIFGLNENNNFDQQSVGSQEFSVTTTANFDQQPQSTADFFSTQTSSSPSPYSNIVDARSQQQTPPANFFNPNQFNTNPFAQQQSTSIPPQAGLTQTPVTSFNNPTPSPQPSNNPPPTIDAISADSNCTPPTFFNPMQASELFKTSQVDDGKPKNPYSSNRLSRGVGLYKTRSNVPTEMAGNQNVAMQPMPNVVPQNTSQWFQPSVASTPPPIAEQFDQLPSQPTIPTMPPQMNVFQPQVVDLPPPPAQMLTASVDDFSRSSENSNSRPGSSQLNFNSSSPEQQKIPSRPSSIPPATAALNFGLSQENAVKESLATNPGMFFETTSNFNNFPELNLVQPGLKKSDLNVPETTSTTEIDSAMNFFEDPVVATQKSSATTMSFFQPTPTAPPLERKSSNTSSLNNYFNESAGQQVKDAFESVSQVSNQVVHNDTSNEISEDIDSMSANIGSTLSLFATSELDSTLTQRISSAQVDSLIPKYLETQPTVIPRTSSPLVPPTRTYRPVYRHWFYQNLYWHPFAMSDSLALDEALMSGKEVAITDGGRFEVNLKERKRSGIYWLSGANAIRRCSWFYKNPNGSEANLLPFDETTSDFMETEYEKAIVNNSWNHKLFIPNSNDFILIKDQATIEYHQLGEVLLVKRGVDEFVIDDGEEAAVDHLIISVSSFGDKVEESAADELRMKCMETIQHYYSEAFDCGQVGRVEVLPISLNSIDVLKMMESKNVIESAPGGNSELIKSSTYQDIMLKTAFYCNQEFYQNIMNHLAFSLNEIVTKFLHQNPEFKGEISLIATSFEALFLFDLLFNQETSPEFWKLKFNTSNFYAFGMPTNLLTVRNGERLRTNFTLKNCKKFLNIVHRLDPIAQRIEPLVKPEFATQPPESIENENADRIDFTIADGSSLESFSLKHYFTSELIILRLTNEIYGALKMDSGSL</sequence>
<dbReference type="Proteomes" id="UP000183832">
    <property type="component" value="Unassembled WGS sequence"/>
</dbReference>
<feature type="compositionally biased region" description="Polar residues" evidence="2">
    <location>
        <begin position="425"/>
        <end position="437"/>
    </location>
</feature>
<dbReference type="EMBL" id="CVRI01000059">
    <property type="protein sequence ID" value="CRL03044.1"/>
    <property type="molecule type" value="Genomic_DNA"/>
</dbReference>
<evidence type="ECO:0000256" key="2">
    <source>
        <dbReference type="SAM" id="MobiDB-lite"/>
    </source>
</evidence>
<feature type="region of interest" description="Disordered" evidence="2">
    <location>
        <begin position="681"/>
        <end position="700"/>
    </location>
</feature>